<dbReference type="Pfam" id="PF19279">
    <property type="entry name" value="YegS_C"/>
    <property type="match status" value="1"/>
</dbReference>
<name>A0A4R6RBZ7_9HYPH</name>
<dbReference type="InterPro" id="IPR017438">
    <property type="entry name" value="ATP-NAD_kinase_N"/>
</dbReference>
<reference evidence="2 3" key="1">
    <citation type="submission" date="2019-03" db="EMBL/GenBank/DDBJ databases">
        <title>Genomic Encyclopedia of Type Strains, Phase IV (KMG-IV): sequencing the most valuable type-strain genomes for metagenomic binning, comparative biology and taxonomic classification.</title>
        <authorList>
            <person name="Goeker M."/>
        </authorList>
    </citation>
    <scope>NUCLEOTIDE SEQUENCE [LARGE SCALE GENOMIC DNA]</scope>
    <source>
        <strain evidence="2 3">DSM 102969</strain>
    </source>
</reference>
<dbReference type="SUPFAM" id="SSF111331">
    <property type="entry name" value="NAD kinase/diacylglycerol kinase-like"/>
    <property type="match status" value="1"/>
</dbReference>
<gene>
    <name evidence="2" type="ORF">EDD54_3536</name>
</gene>
<evidence type="ECO:0000259" key="1">
    <source>
        <dbReference type="PROSITE" id="PS50146"/>
    </source>
</evidence>
<keyword evidence="2" id="KW-0808">Transferase</keyword>
<keyword evidence="2" id="KW-0418">Kinase</keyword>
<dbReference type="InterPro" id="IPR001206">
    <property type="entry name" value="Diacylglycerol_kinase_cat_dom"/>
</dbReference>
<proteinExistence type="predicted"/>
<evidence type="ECO:0000313" key="3">
    <source>
        <dbReference type="Proteomes" id="UP000294547"/>
    </source>
</evidence>
<dbReference type="SMART" id="SM00046">
    <property type="entry name" value="DAGKc"/>
    <property type="match status" value="1"/>
</dbReference>
<dbReference type="InterPro" id="IPR045540">
    <property type="entry name" value="YegS/DAGK_C"/>
</dbReference>
<keyword evidence="3" id="KW-1185">Reference proteome</keyword>
<organism evidence="2 3">
    <name type="scientific">Oharaeibacter diazotrophicus</name>
    <dbReference type="NCBI Taxonomy" id="1920512"/>
    <lineage>
        <taxon>Bacteria</taxon>
        <taxon>Pseudomonadati</taxon>
        <taxon>Pseudomonadota</taxon>
        <taxon>Alphaproteobacteria</taxon>
        <taxon>Hyphomicrobiales</taxon>
        <taxon>Pleomorphomonadaceae</taxon>
        <taxon>Oharaeibacter</taxon>
    </lineage>
</organism>
<dbReference type="AlphaFoldDB" id="A0A4R6RBZ7"/>
<dbReference type="PROSITE" id="PS50146">
    <property type="entry name" value="DAGK"/>
    <property type="match status" value="1"/>
</dbReference>
<dbReference type="RefSeq" id="WP_165644824.1">
    <property type="nucleotide sequence ID" value="NZ_BSPM01000009.1"/>
</dbReference>
<dbReference type="Proteomes" id="UP000294547">
    <property type="component" value="Unassembled WGS sequence"/>
</dbReference>
<sequence>MVINAKAGTARTADRAGLSARIAERVGAIGTAASVEFVEPRAWRRRIEALARDPAVDTVVVGGGDGSVSTAGTVLAGSGKAMGVIPLGTFNLFARSLRIPVGMDAAVDSIPGWRAAAVDVGEMTDGQGRSHLFLHHVSFGFHPRFIETRDAVPYASRLGKMLASLRVWGRTMKSLHRMSMTVRGDVERPRRRYYQAAVTVGSFREGFGDFPHAEDLTKGDLDLVLLPARGRADFVVALFLAAIGRWRSNSRLEVAAIRDVELATRRPTVKASIDGELERCASPFRFKVRPKALIVLMPPRPPAD</sequence>
<dbReference type="GO" id="GO:0016301">
    <property type="term" value="F:kinase activity"/>
    <property type="evidence" value="ECO:0007669"/>
    <property type="project" value="UniProtKB-KW"/>
</dbReference>
<dbReference type="Gene3D" id="3.40.50.10330">
    <property type="entry name" value="Probable inorganic polyphosphate/atp-NAD kinase, domain 1"/>
    <property type="match status" value="1"/>
</dbReference>
<dbReference type="EMBL" id="SNXY01000009">
    <property type="protein sequence ID" value="TDP83574.1"/>
    <property type="molecule type" value="Genomic_DNA"/>
</dbReference>
<protein>
    <submittedName>
        <fullName evidence="2">Diacylglycerol kinase family enzyme</fullName>
    </submittedName>
</protein>
<dbReference type="InterPro" id="IPR016064">
    <property type="entry name" value="NAD/diacylglycerol_kinase_sf"/>
</dbReference>
<dbReference type="Pfam" id="PF00781">
    <property type="entry name" value="DAGK_cat"/>
    <property type="match status" value="1"/>
</dbReference>
<accession>A0A4R6RBZ7</accession>
<evidence type="ECO:0000313" key="2">
    <source>
        <dbReference type="EMBL" id="TDP83574.1"/>
    </source>
</evidence>
<feature type="domain" description="DAGKc" evidence="1">
    <location>
        <begin position="39"/>
        <end position="127"/>
    </location>
</feature>
<dbReference type="Gene3D" id="2.60.200.40">
    <property type="match status" value="1"/>
</dbReference>
<comment type="caution">
    <text evidence="2">The sequence shown here is derived from an EMBL/GenBank/DDBJ whole genome shotgun (WGS) entry which is preliminary data.</text>
</comment>